<sequence>MKNFTLSRHSRLIGNLYQYNFLLSSYILFEPRKIFYTVKEDKIYLFYYFHNFVFINTLINIQRDFERYSRRYYY</sequence>
<evidence type="ECO:0000313" key="2">
    <source>
        <dbReference type="WBParaSite" id="SSTP_0001155600.1"/>
    </source>
</evidence>
<feature type="transmembrane region" description="Helical" evidence="1">
    <location>
        <begin position="44"/>
        <end position="61"/>
    </location>
</feature>
<feature type="transmembrane region" description="Helical" evidence="1">
    <location>
        <begin position="12"/>
        <end position="29"/>
    </location>
</feature>
<keyword evidence="1" id="KW-1133">Transmembrane helix</keyword>
<dbReference type="WBParaSite" id="SSTP_0001155600.1">
    <property type="protein sequence ID" value="SSTP_0001155600.1"/>
    <property type="gene ID" value="SSTP_0001155600"/>
</dbReference>
<protein>
    <submittedName>
        <fullName evidence="2">Uncharacterized protein</fullName>
    </submittedName>
</protein>
<accession>A0A0K0EQ27</accession>
<evidence type="ECO:0000256" key="1">
    <source>
        <dbReference type="SAM" id="Phobius"/>
    </source>
</evidence>
<name>A0A0K0EQ27_STRER</name>
<proteinExistence type="predicted"/>
<reference evidence="2" key="1">
    <citation type="submission" date="2015-08" db="UniProtKB">
        <authorList>
            <consortium name="WormBaseParasite"/>
        </authorList>
    </citation>
    <scope>IDENTIFICATION</scope>
</reference>
<organism evidence="2">
    <name type="scientific">Strongyloides stercoralis</name>
    <name type="common">Threadworm</name>
    <dbReference type="NCBI Taxonomy" id="6248"/>
    <lineage>
        <taxon>Eukaryota</taxon>
        <taxon>Metazoa</taxon>
        <taxon>Ecdysozoa</taxon>
        <taxon>Nematoda</taxon>
        <taxon>Chromadorea</taxon>
        <taxon>Rhabditida</taxon>
        <taxon>Tylenchina</taxon>
        <taxon>Panagrolaimomorpha</taxon>
        <taxon>Strongyloidoidea</taxon>
        <taxon>Strongyloididae</taxon>
        <taxon>Strongyloides</taxon>
    </lineage>
</organism>
<keyword evidence="1" id="KW-0812">Transmembrane</keyword>
<keyword evidence="1" id="KW-0472">Membrane</keyword>
<dbReference type="AlphaFoldDB" id="A0A0K0EQ27"/>